<reference evidence="1 2" key="1">
    <citation type="journal article" date="2019" name="Fungal Biol. Biotechnol.">
        <title>Draft genome sequence of fastidious pathogen Ceratobasidium theobromae, which causes vascular-streak dieback in Theobroma cacao.</title>
        <authorList>
            <person name="Ali S.S."/>
            <person name="Asman A."/>
            <person name="Shao J."/>
            <person name="Firmansyah A.P."/>
            <person name="Susilo A.W."/>
            <person name="Rosmana A."/>
            <person name="McMahon P."/>
            <person name="Junaid M."/>
            <person name="Guest D."/>
            <person name="Kheng T.Y."/>
            <person name="Meinhardt L.W."/>
            <person name="Bailey B.A."/>
        </authorList>
    </citation>
    <scope>NUCLEOTIDE SEQUENCE [LARGE SCALE GENOMIC DNA]</scope>
    <source>
        <strain evidence="1 2">CT2</strain>
    </source>
</reference>
<sequence>MTLATIQLSTKALVCVGATATPIFTGAKDIAAQGWVLRHALIIGDAGEELFLALLMEQQAWTKQWEENSLNLIKQAVNKEAMEMAAPLGARHNEACITELLEQAHQKYESEDQERMLKTSYIMHTSINMLCQDMLPIVLHHSSTSKGLDGNCVLKLQPYKIMTAWSPLSEKEQKELQKLGKKHNTEVLKWLVSGADPGGNFLLDQNHAGLHPDILPLRNQENAKGLEPGSLLGHMADNWNEANILKKASTHLLKMDEVIEHFWSRNPNPPVYFPQQVEHPICGVIVHLWSTTPLLWSAAPQ</sequence>
<name>A0A5N5Q6Q0_9AGAM</name>
<evidence type="ECO:0000313" key="1">
    <source>
        <dbReference type="EMBL" id="KAB5587522.1"/>
    </source>
</evidence>
<gene>
    <name evidence="1" type="ORF">CTheo_9039</name>
</gene>
<protein>
    <submittedName>
        <fullName evidence="1">SNF2-related protein</fullName>
    </submittedName>
</protein>
<organism evidence="1 2">
    <name type="scientific">Ceratobasidium theobromae</name>
    <dbReference type="NCBI Taxonomy" id="1582974"/>
    <lineage>
        <taxon>Eukaryota</taxon>
        <taxon>Fungi</taxon>
        <taxon>Dikarya</taxon>
        <taxon>Basidiomycota</taxon>
        <taxon>Agaricomycotina</taxon>
        <taxon>Agaricomycetes</taxon>
        <taxon>Cantharellales</taxon>
        <taxon>Ceratobasidiaceae</taxon>
        <taxon>Ceratobasidium</taxon>
    </lineage>
</organism>
<accession>A0A5N5Q6Q0</accession>
<dbReference type="OrthoDB" id="3270319at2759"/>
<dbReference type="EMBL" id="SSOP01001017">
    <property type="protein sequence ID" value="KAB5587522.1"/>
    <property type="molecule type" value="Genomic_DNA"/>
</dbReference>
<evidence type="ECO:0000313" key="2">
    <source>
        <dbReference type="Proteomes" id="UP000383932"/>
    </source>
</evidence>
<keyword evidence="2" id="KW-1185">Reference proteome</keyword>
<dbReference type="Proteomes" id="UP000383932">
    <property type="component" value="Unassembled WGS sequence"/>
</dbReference>
<proteinExistence type="predicted"/>
<dbReference type="AlphaFoldDB" id="A0A5N5Q6Q0"/>
<comment type="caution">
    <text evidence="1">The sequence shown here is derived from an EMBL/GenBank/DDBJ whole genome shotgun (WGS) entry which is preliminary data.</text>
</comment>